<keyword evidence="3" id="KW-0804">Transcription</keyword>
<dbReference type="PROSITE" id="PS01124">
    <property type="entry name" value="HTH_ARAC_FAMILY_2"/>
    <property type="match status" value="1"/>
</dbReference>
<dbReference type="AlphaFoldDB" id="A0A060QDF8"/>
<protein>
    <submittedName>
        <fullName evidence="5">Transcriptional regulator, AraC family</fullName>
    </submittedName>
</protein>
<gene>
    <name evidence="5" type="ORF">ASAP_0930</name>
</gene>
<keyword evidence="2" id="KW-0238">DNA-binding</keyword>
<evidence type="ECO:0000256" key="2">
    <source>
        <dbReference type="ARBA" id="ARBA00023125"/>
    </source>
</evidence>
<sequence length="266" mass="29546">MDAKCSMVPHEVTAHDAPWILGGHMEQGERREARPHVHERGQIFGIANGVMALRTQAAQWLIGPGQLLWLPPSLTHEARSHGAVMGWSLYIHPERCQALPAYPFLSRGSDLLNAQAVRLARQARNPLWTPVVARLAESFWDEFLSLPQDTGALPFPQDARLRRVAQALTDNPSDRRSQPEWARLANMSQRSFVRHFADDTGLSFSAWRQRLRIAHAYEKLAQGESVASAAMSAGYESFAAFSKAFTRLTGVLPSGVRGEAPPRGPR</sequence>
<dbReference type="Pfam" id="PF12833">
    <property type="entry name" value="HTH_18"/>
    <property type="match status" value="1"/>
</dbReference>
<dbReference type="SUPFAM" id="SSF46689">
    <property type="entry name" value="Homeodomain-like"/>
    <property type="match status" value="1"/>
</dbReference>
<evidence type="ECO:0000256" key="1">
    <source>
        <dbReference type="ARBA" id="ARBA00023015"/>
    </source>
</evidence>
<dbReference type="InterPro" id="IPR018060">
    <property type="entry name" value="HTH_AraC"/>
</dbReference>
<reference evidence="5 6" key="2">
    <citation type="journal article" date="2014" name="PLoS ONE">
        <title>Evolution of mitochondria reconstructed from the energy metabolism of living bacteria.</title>
        <authorList>
            <person name="Degli Esposti M."/>
            <person name="Chouaia B."/>
            <person name="Comandatore F."/>
            <person name="Crotti E."/>
            <person name="Sassera D."/>
            <person name="Lievens P.M."/>
            <person name="Daffonchio D."/>
            <person name="Bandi C."/>
        </authorList>
    </citation>
    <scope>NUCLEOTIDE SEQUENCE [LARGE SCALE GENOMIC DNA]</scope>
    <source>
        <strain evidence="5 6">SF2.1</strain>
    </source>
</reference>
<dbReference type="PANTHER" id="PTHR11019:SF159">
    <property type="entry name" value="TRANSCRIPTIONAL REGULATOR-RELATED"/>
    <property type="match status" value="1"/>
</dbReference>
<dbReference type="EMBL" id="CBLX010000007">
    <property type="protein sequence ID" value="CDG38975.1"/>
    <property type="molecule type" value="Genomic_DNA"/>
</dbReference>
<feature type="domain" description="HTH araC/xylS-type" evidence="4">
    <location>
        <begin position="162"/>
        <end position="259"/>
    </location>
</feature>
<dbReference type="CDD" id="cd06124">
    <property type="entry name" value="cupin_NimR-like_N"/>
    <property type="match status" value="1"/>
</dbReference>
<dbReference type="SMART" id="SM00342">
    <property type="entry name" value="HTH_ARAC"/>
    <property type="match status" value="1"/>
</dbReference>
<dbReference type="GO" id="GO:0003700">
    <property type="term" value="F:DNA-binding transcription factor activity"/>
    <property type="evidence" value="ECO:0007669"/>
    <property type="project" value="InterPro"/>
</dbReference>
<reference evidence="5 6" key="1">
    <citation type="journal article" date="2014" name="Genome Biol. Evol.">
        <title>Acetic acid bacteria genomes reveal functional traits for adaptation to life in insect guts.</title>
        <authorList>
            <person name="Chouaia B."/>
            <person name="Gaiarsa S."/>
            <person name="Crotti E."/>
            <person name="Comandatore F."/>
            <person name="Degli Esposti M."/>
            <person name="Ricci I."/>
            <person name="Alma A."/>
            <person name="Favia G."/>
            <person name="Bandi C."/>
            <person name="Daffonchio D."/>
        </authorList>
    </citation>
    <scope>NUCLEOTIDE SEQUENCE [LARGE SCALE GENOMIC DNA]</scope>
    <source>
        <strain evidence="5 6">SF2.1</strain>
    </source>
</reference>
<evidence type="ECO:0000259" key="4">
    <source>
        <dbReference type="PROSITE" id="PS01124"/>
    </source>
</evidence>
<dbReference type="Gene3D" id="1.10.10.60">
    <property type="entry name" value="Homeodomain-like"/>
    <property type="match status" value="1"/>
</dbReference>
<accession>A0A060QDF8</accession>
<dbReference type="Proteomes" id="UP000027583">
    <property type="component" value="Unassembled WGS sequence"/>
</dbReference>
<dbReference type="eggNOG" id="COG2207">
    <property type="taxonomic scope" value="Bacteria"/>
</dbReference>
<dbReference type="InterPro" id="IPR011051">
    <property type="entry name" value="RmlC_Cupin_sf"/>
</dbReference>
<name>A0A060QDF8_9PROT</name>
<comment type="caution">
    <text evidence="5">The sequence shown here is derived from an EMBL/GenBank/DDBJ whole genome shotgun (WGS) entry which is preliminary data.</text>
</comment>
<keyword evidence="1" id="KW-0805">Transcription regulation</keyword>
<dbReference type="SUPFAM" id="SSF51182">
    <property type="entry name" value="RmlC-like cupins"/>
    <property type="match status" value="1"/>
</dbReference>
<evidence type="ECO:0000256" key="3">
    <source>
        <dbReference type="ARBA" id="ARBA00023163"/>
    </source>
</evidence>
<dbReference type="InterPro" id="IPR003313">
    <property type="entry name" value="AraC-bd"/>
</dbReference>
<proteinExistence type="predicted"/>
<evidence type="ECO:0000313" key="6">
    <source>
        <dbReference type="Proteomes" id="UP000027583"/>
    </source>
</evidence>
<organism evidence="5 6">
    <name type="scientific">Asaia bogorensis</name>
    <dbReference type="NCBI Taxonomy" id="91915"/>
    <lineage>
        <taxon>Bacteria</taxon>
        <taxon>Pseudomonadati</taxon>
        <taxon>Pseudomonadota</taxon>
        <taxon>Alphaproteobacteria</taxon>
        <taxon>Acetobacterales</taxon>
        <taxon>Acetobacteraceae</taxon>
        <taxon>Asaia</taxon>
    </lineage>
</organism>
<dbReference type="GO" id="GO:0043565">
    <property type="term" value="F:sequence-specific DNA binding"/>
    <property type="evidence" value="ECO:0007669"/>
    <property type="project" value="InterPro"/>
</dbReference>
<dbReference type="InterPro" id="IPR009057">
    <property type="entry name" value="Homeodomain-like_sf"/>
</dbReference>
<evidence type="ECO:0000313" key="5">
    <source>
        <dbReference type="EMBL" id="CDG38975.1"/>
    </source>
</evidence>
<dbReference type="Pfam" id="PF02311">
    <property type="entry name" value="AraC_binding"/>
    <property type="match status" value="1"/>
</dbReference>
<dbReference type="PANTHER" id="PTHR11019">
    <property type="entry name" value="HTH-TYPE TRANSCRIPTIONAL REGULATOR NIMR"/>
    <property type="match status" value="1"/>
</dbReference>